<sequence>MSRHQQNQTNYLPDSWDIFFFVLVTVSHTWIRAPRSRSRVLMSLL</sequence>
<protein>
    <submittedName>
        <fullName evidence="1">Uncharacterized protein</fullName>
    </submittedName>
</protein>
<dbReference type="EMBL" id="GGEC01015839">
    <property type="protein sequence ID" value="MBW96322.1"/>
    <property type="molecule type" value="Transcribed_RNA"/>
</dbReference>
<name>A0A2P2JS96_RHIMU</name>
<organism evidence="1">
    <name type="scientific">Rhizophora mucronata</name>
    <name type="common">Asiatic mangrove</name>
    <dbReference type="NCBI Taxonomy" id="61149"/>
    <lineage>
        <taxon>Eukaryota</taxon>
        <taxon>Viridiplantae</taxon>
        <taxon>Streptophyta</taxon>
        <taxon>Embryophyta</taxon>
        <taxon>Tracheophyta</taxon>
        <taxon>Spermatophyta</taxon>
        <taxon>Magnoliopsida</taxon>
        <taxon>eudicotyledons</taxon>
        <taxon>Gunneridae</taxon>
        <taxon>Pentapetalae</taxon>
        <taxon>rosids</taxon>
        <taxon>fabids</taxon>
        <taxon>Malpighiales</taxon>
        <taxon>Rhizophoraceae</taxon>
        <taxon>Rhizophora</taxon>
    </lineage>
</organism>
<evidence type="ECO:0000313" key="1">
    <source>
        <dbReference type="EMBL" id="MBW96322.1"/>
    </source>
</evidence>
<dbReference type="AlphaFoldDB" id="A0A2P2JS96"/>
<proteinExistence type="predicted"/>
<accession>A0A2P2JS96</accession>
<reference evidence="1" key="1">
    <citation type="submission" date="2018-02" db="EMBL/GenBank/DDBJ databases">
        <title>Rhizophora mucronata_Transcriptome.</title>
        <authorList>
            <person name="Meera S.P."/>
            <person name="Sreeshan A."/>
            <person name="Augustine A."/>
        </authorList>
    </citation>
    <scope>NUCLEOTIDE SEQUENCE</scope>
    <source>
        <tissue evidence="1">Leaf</tissue>
    </source>
</reference>